<feature type="region of interest" description="Disordered" evidence="2">
    <location>
        <begin position="60"/>
        <end position="85"/>
    </location>
</feature>
<feature type="domain" description="Amidohydrolase-related" evidence="3">
    <location>
        <begin position="14"/>
        <end position="241"/>
    </location>
</feature>
<dbReference type="InterPro" id="IPR006680">
    <property type="entry name" value="Amidohydro-rel"/>
</dbReference>
<gene>
    <name evidence="4" type="ORF">MGWOODY_XGa787</name>
</gene>
<organism evidence="4">
    <name type="scientific">hydrothermal vent metagenome</name>
    <dbReference type="NCBI Taxonomy" id="652676"/>
    <lineage>
        <taxon>unclassified sequences</taxon>
        <taxon>metagenomes</taxon>
        <taxon>ecological metagenomes</taxon>
    </lineage>
</organism>
<dbReference type="SUPFAM" id="SSF51556">
    <property type="entry name" value="Metallo-dependent hydrolases"/>
    <property type="match status" value="1"/>
</dbReference>
<name>A0A160TV30_9ZZZZ</name>
<proteinExistence type="inferred from homology"/>
<evidence type="ECO:0000313" key="4">
    <source>
        <dbReference type="EMBL" id="CUS54452.1"/>
    </source>
</evidence>
<evidence type="ECO:0000256" key="2">
    <source>
        <dbReference type="SAM" id="MobiDB-lite"/>
    </source>
</evidence>
<protein>
    <submittedName>
        <fullName evidence="4">Uncharacterized protein y4mH</fullName>
    </submittedName>
</protein>
<dbReference type="Pfam" id="PF04909">
    <property type="entry name" value="Amidohydro_2"/>
    <property type="match status" value="1"/>
</dbReference>
<sequence length="243" mass="27337">MGSVHVEAEWNPHDPVGETRWLTDITRTCEHPIVFVVQACLDQDNIEKVLSEHSAFPQVRGVRQKPTATEQNALRPRGLPGSMDDPNWRDGYAKLEPLGYSFDLQIPYWHLDQAADLAADFPETTLVINHTGLPSDRSDLGFSAWSNAIEQVALKPNVMIKISGLGQTNHSWTVESNRNIVLRALEIFGPDRCMFASNFPVDRLCGDLDTILLGFREIVNTLPETTVDALFHRNAARIYRFSL</sequence>
<reference evidence="4" key="1">
    <citation type="submission" date="2015-10" db="EMBL/GenBank/DDBJ databases">
        <authorList>
            <person name="Gilbert D.G."/>
        </authorList>
    </citation>
    <scope>NUCLEOTIDE SEQUENCE</scope>
</reference>
<dbReference type="GO" id="GO:0016787">
    <property type="term" value="F:hydrolase activity"/>
    <property type="evidence" value="ECO:0007669"/>
    <property type="project" value="InterPro"/>
</dbReference>
<dbReference type="InterPro" id="IPR032466">
    <property type="entry name" value="Metal_Hydrolase"/>
</dbReference>
<dbReference type="EMBL" id="CZRL01000104">
    <property type="protein sequence ID" value="CUS54452.1"/>
    <property type="molecule type" value="Genomic_DNA"/>
</dbReference>
<evidence type="ECO:0000259" key="3">
    <source>
        <dbReference type="Pfam" id="PF04909"/>
    </source>
</evidence>
<dbReference type="InterPro" id="IPR052350">
    <property type="entry name" value="Metallo-dep_Lactonases"/>
</dbReference>
<comment type="similarity">
    <text evidence="1">Belongs to the metallo-dependent hydrolases superfamily.</text>
</comment>
<evidence type="ECO:0000256" key="1">
    <source>
        <dbReference type="ARBA" id="ARBA00038310"/>
    </source>
</evidence>
<dbReference type="Gene3D" id="3.20.20.140">
    <property type="entry name" value="Metal-dependent hydrolases"/>
    <property type="match status" value="1"/>
</dbReference>
<dbReference type="AlphaFoldDB" id="A0A160TV30"/>
<dbReference type="PANTHER" id="PTHR43569:SF1">
    <property type="entry name" value="BLL3371 PROTEIN"/>
    <property type="match status" value="1"/>
</dbReference>
<dbReference type="PANTHER" id="PTHR43569">
    <property type="entry name" value="AMIDOHYDROLASE"/>
    <property type="match status" value="1"/>
</dbReference>
<accession>A0A160TV30</accession>